<keyword evidence="4" id="KW-0788">Thiol protease</keyword>
<keyword evidence="2" id="KW-0645">Protease</keyword>
<evidence type="ECO:0000259" key="7">
    <source>
        <dbReference type="PROSITE" id="PS51935"/>
    </source>
</evidence>
<dbReference type="PROSITE" id="PS51272">
    <property type="entry name" value="SLH"/>
    <property type="match status" value="2"/>
</dbReference>
<sequence length="305" mass="32395">MKKKWLLPVLASLMAFSATPALASANSNTQATQAELTTTAKSFLNTPYYYGGTTKSGIDCSAFTMSVFKQFGIQLDRTSRGQYNQGTSVSKADLQVGDLVFFNTSGSGVSHVGIYIGNGNMISAESSEGVAISSINDPYYWGPRYIGAKRIAEFPSVKDAAIDFSVYASRSEVAKQLAVALELDMTNTESGFTDVKTNHKNAGAIAAVKEKGIFSGDENGKFNPFSPITKAQLANVLVAAFKLEKGSLDKTFSDVSSEHYAANSIEILASNGIVSGKADGSFGTSDIVTLEQLSSMIQKAKLLSK</sequence>
<comment type="caution">
    <text evidence="8">The sequence shown here is derived from an EMBL/GenBank/DDBJ whole genome shotgun (WGS) entry which is preliminary data.</text>
</comment>
<organism evidence="8 9">
    <name type="scientific">Ureibacillus massiliensis 4400831 = CIP 108448 = CCUG 49529</name>
    <dbReference type="NCBI Taxonomy" id="1211035"/>
    <lineage>
        <taxon>Bacteria</taxon>
        <taxon>Bacillati</taxon>
        <taxon>Bacillota</taxon>
        <taxon>Bacilli</taxon>
        <taxon>Bacillales</taxon>
        <taxon>Caryophanaceae</taxon>
        <taxon>Ureibacillus</taxon>
    </lineage>
</organism>
<dbReference type="EMBL" id="JPVQ01000022">
    <property type="protein sequence ID" value="KGR90288.1"/>
    <property type="molecule type" value="Genomic_DNA"/>
</dbReference>
<evidence type="ECO:0000256" key="2">
    <source>
        <dbReference type="ARBA" id="ARBA00022670"/>
    </source>
</evidence>
<dbReference type="PROSITE" id="PS51935">
    <property type="entry name" value="NLPC_P60"/>
    <property type="match status" value="1"/>
</dbReference>
<dbReference type="PANTHER" id="PTHR47053">
    <property type="entry name" value="MUREIN DD-ENDOPEPTIDASE MEPH-RELATED"/>
    <property type="match status" value="1"/>
</dbReference>
<feature type="domain" description="SLH" evidence="6">
    <location>
        <begin position="188"/>
        <end position="251"/>
    </location>
</feature>
<keyword evidence="9" id="KW-1185">Reference proteome</keyword>
<dbReference type="GO" id="GO:0008234">
    <property type="term" value="F:cysteine-type peptidase activity"/>
    <property type="evidence" value="ECO:0007669"/>
    <property type="project" value="UniProtKB-KW"/>
</dbReference>
<evidence type="ECO:0000256" key="4">
    <source>
        <dbReference type="ARBA" id="ARBA00022807"/>
    </source>
</evidence>
<feature type="signal peptide" evidence="5">
    <location>
        <begin position="1"/>
        <end position="23"/>
    </location>
</feature>
<dbReference type="Proteomes" id="UP000030595">
    <property type="component" value="Unassembled WGS sequence"/>
</dbReference>
<dbReference type="Pfam" id="PF00877">
    <property type="entry name" value="NLPC_P60"/>
    <property type="match status" value="1"/>
</dbReference>
<evidence type="ECO:0000256" key="3">
    <source>
        <dbReference type="ARBA" id="ARBA00022801"/>
    </source>
</evidence>
<dbReference type="InterPro" id="IPR051202">
    <property type="entry name" value="Peptidase_C40"/>
</dbReference>
<keyword evidence="5" id="KW-0732">Signal</keyword>
<comment type="similarity">
    <text evidence="1">Belongs to the peptidase C40 family.</text>
</comment>
<accession>A0A0A3J587</accession>
<evidence type="ECO:0000313" key="8">
    <source>
        <dbReference type="EMBL" id="KGR90288.1"/>
    </source>
</evidence>
<gene>
    <name evidence="8" type="ORF">CD30_12545</name>
</gene>
<feature type="chain" id="PRO_5002003054" evidence="5">
    <location>
        <begin position="24"/>
        <end position="305"/>
    </location>
</feature>
<dbReference type="PANTHER" id="PTHR47053:SF1">
    <property type="entry name" value="MUREIN DD-ENDOPEPTIDASE MEPH-RELATED"/>
    <property type="match status" value="1"/>
</dbReference>
<proteinExistence type="inferred from homology"/>
<evidence type="ECO:0000256" key="5">
    <source>
        <dbReference type="SAM" id="SignalP"/>
    </source>
</evidence>
<dbReference type="eggNOG" id="COG0791">
    <property type="taxonomic scope" value="Bacteria"/>
</dbReference>
<dbReference type="InterPro" id="IPR038765">
    <property type="entry name" value="Papain-like_cys_pep_sf"/>
</dbReference>
<dbReference type="AlphaFoldDB" id="A0A0A3J587"/>
<evidence type="ECO:0000313" key="9">
    <source>
        <dbReference type="Proteomes" id="UP000030595"/>
    </source>
</evidence>
<protein>
    <submittedName>
        <fullName evidence="8">Peptidase</fullName>
    </submittedName>
</protein>
<dbReference type="GO" id="GO:0006508">
    <property type="term" value="P:proteolysis"/>
    <property type="evidence" value="ECO:0007669"/>
    <property type="project" value="UniProtKB-KW"/>
</dbReference>
<name>A0A0A3J587_9BACL</name>
<dbReference type="InterPro" id="IPR001119">
    <property type="entry name" value="SLH_dom"/>
</dbReference>
<keyword evidence="3" id="KW-0378">Hydrolase</keyword>
<dbReference type="InterPro" id="IPR000064">
    <property type="entry name" value="NLP_P60_dom"/>
</dbReference>
<feature type="domain" description="SLH" evidence="6">
    <location>
        <begin position="252"/>
        <end position="305"/>
    </location>
</feature>
<dbReference type="Pfam" id="PF00395">
    <property type="entry name" value="SLH"/>
    <property type="match status" value="2"/>
</dbReference>
<feature type="domain" description="NlpC/P60" evidence="7">
    <location>
        <begin position="30"/>
        <end position="152"/>
    </location>
</feature>
<dbReference type="SUPFAM" id="SSF54001">
    <property type="entry name" value="Cysteine proteinases"/>
    <property type="match status" value="1"/>
</dbReference>
<dbReference type="OrthoDB" id="9813368at2"/>
<evidence type="ECO:0000256" key="1">
    <source>
        <dbReference type="ARBA" id="ARBA00007074"/>
    </source>
</evidence>
<evidence type="ECO:0000259" key="6">
    <source>
        <dbReference type="PROSITE" id="PS51272"/>
    </source>
</evidence>
<dbReference type="RefSeq" id="WP_036177269.1">
    <property type="nucleotide sequence ID" value="NZ_AVCZ01000022.1"/>
</dbReference>
<dbReference type="Gene3D" id="3.90.1720.10">
    <property type="entry name" value="endopeptidase domain like (from Nostoc punctiforme)"/>
    <property type="match status" value="1"/>
</dbReference>
<reference evidence="8 9" key="1">
    <citation type="submission" date="2014-02" db="EMBL/GenBank/DDBJ databases">
        <title>Draft genome sequence of Lysinibacillus massiliensis CCUG 49529.</title>
        <authorList>
            <person name="Zhang F."/>
            <person name="Wang G."/>
            <person name="Zhang L."/>
        </authorList>
    </citation>
    <scope>NUCLEOTIDE SEQUENCE [LARGE SCALE GENOMIC DNA]</scope>
    <source>
        <strain evidence="8 9">CCUG 49529</strain>
    </source>
</reference>